<dbReference type="InterPro" id="IPR029069">
    <property type="entry name" value="HotDog_dom_sf"/>
</dbReference>
<reference evidence="2 3" key="1">
    <citation type="submission" date="2019-06" db="EMBL/GenBank/DDBJ databases">
        <title>Complete genome sequence of Ensifer mexicanus ITTG R7 isolated from nodules of Acacia angustissima (Mill.) Kuntze.</title>
        <authorList>
            <person name="Rincon-Rosales R."/>
            <person name="Rogel M.A."/>
            <person name="Guerrero G."/>
            <person name="Rincon-Molina C.I."/>
            <person name="Lopez-Lopez A."/>
            <person name="Martinez-Romero E."/>
        </authorList>
    </citation>
    <scope>NUCLEOTIDE SEQUENCE [LARGE SCALE GENOMIC DNA]</scope>
    <source>
        <strain evidence="2 3">ITTG R7</strain>
    </source>
</reference>
<dbReference type="Pfam" id="PF22636">
    <property type="entry name" value="FlK"/>
    <property type="match status" value="1"/>
</dbReference>
<dbReference type="InterPro" id="IPR054485">
    <property type="entry name" value="FlK-like_dom"/>
</dbReference>
<keyword evidence="3" id="KW-1185">Reference proteome</keyword>
<dbReference type="EMBL" id="CP041238">
    <property type="protein sequence ID" value="QLL62793.1"/>
    <property type="molecule type" value="Genomic_DNA"/>
</dbReference>
<protein>
    <submittedName>
        <fullName evidence="2">Thioesterase</fullName>
    </submittedName>
</protein>
<gene>
    <name evidence="2" type="ORF">FKV68_15750</name>
</gene>
<accession>A0A859QD13</accession>
<organism evidence="2 3">
    <name type="scientific">Sinorhizobium mexicanum</name>
    <dbReference type="NCBI Taxonomy" id="375549"/>
    <lineage>
        <taxon>Bacteria</taxon>
        <taxon>Pseudomonadati</taxon>
        <taxon>Pseudomonadota</taxon>
        <taxon>Alphaproteobacteria</taxon>
        <taxon>Hyphomicrobiales</taxon>
        <taxon>Rhizobiaceae</taxon>
        <taxon>Sinorhizobium/Ensifer group</taxon>
        <taxon>Sinorhizobium</taxon>
    </lineage>
</organism>
<dbReference type="PANTHER" id="PTHR36934:SF1">
    <property type="entry name" value="THIOESTERASE DOMAIN-CONTAINING PROTEIN"/>
    <property type="match status" value="1"/>
</dbReference>
<feature type="domain" description="Fluoroacetyl-CoA-specific thioesterase-like" evidence="1">
    <location>
        <begin position="39"/>
        <end position="129"/>
    </location>
</feature>
<dbReference type="PANTHER" id="PTHR36934">
    <property type="entry name" value="BLR0278 PROTEIN"/>
    <property type="match status" value="1"/>
</dbReference>
<evidence type="ECO:0000313" key="2">
    <source>
        <dbReference type="EMBL" id="QLL62793.1"/>
    </source>
</evidence>
<name>A0A859QD13_9HYPH</name>
<dbReference type="RefSeq" id="WP_180938682.1">
    <property type="nucleotide sequence ID" value="NZ_CP041238.1"/>
</dbReference>
<dbReference type="Gene3D" id="3.10.129.10">
    <property type="entry name" value="Hotdog Thioesterase"/>
    <property type="match status" value="1"/>
</dbReference>
<evidence type="ECO:0000259" key="1">
    <source>
        <dbReference type="Pfam" id="PF22636"/>
    </source>
</evidence>
<evidence type="ECO:0000313" key="3">
    <source>
        <dbReference type="Proteomes" id="UP000510721"/>
    </source>
</evidence>
<dbReference type="Proteomes" id="UP000510721">
    <property type="component" value="Chromosome"/>
</dbReference>
<dbReference type="InterPro" id="IPR025540">
    <property type="entry name" value="FlK"/>
</dbReference>
<proteinExistence type="predicted"/>
<sequence>MSDTTELPTLRAGLRHCERLTVTPFHTVPEVDDAWPGFKDMPPVFATAMMIGFIEQTCIEALRPYLPDEQRTVGTHVDVSHAAPTPVGMSVTADVELIAVDERSLLFRVSCYDEAGLIGEGTHRRAIVDLNRFTRRLADKAVRAR</sequence>
<dbReference type="AlphaFoldDB" id="A0A859QD13"/>
<dbReference type="KEGG" id="emx:FKV68_15750"/>
<dbReference type="SUPFAM" id="SSF54637">
    <property type="entry name" value="Thioesterase/thiol ester dehydrase-isomerase"/>
    <property type="match status" value="1"/>
</dbReference>
<dbReference type="PIRSF" id="PIRSF014972">
    <property type="entry name" value="FlK"/>
    <property type="match status" value="1"/>
</dbReference>